<dbReference type="EMBL" id="CP000383">
    <property type="protein sequence ID" value="ABG59123.1"/>
    <property type="molecule type" value="Genomic_DNA"/>
</dbReference>
<gene>
    <name evidence="1" type="ordered locus">CHU_1857</name>
</gene>
<name>A0A6N4SS64_CYTH3</name>
<dbReference type="KEGG" id="chu:CHU_1857"/>
<dbReference type="AlphaFoldDB" id="A0A6N4SS64"/>
<proteinExistence type="predicted"/>
<keyword evidence="2" id="KW-1185">Reference proteome</keyword>
<protein>
    <submittedName>
        <fullName evidence="1">Uncharacterized protein</fullName>
    </submittedName>
</protein>
<reference evidence="1 2" key="1">
    <citation type="journal article" date="2007" name="Appl. Environ. Microbiol.">
        <title>Genome sequence of the cellulolytic gliding bacterium Cytophaga hutchinsonii.</title>
        <authorList>
            <person name="Xie G."/>
            <person name="Bruce D.C."/>
            <person name="Challacombe J.F."/>
            <person name="Chertkov O."/>
            <person name="Detter J.C."/>
            <person name="Gilna P."/>
            <person name="Han C.S."/>
            <person name="Lucas S."/>
            <person name="Misra M."/>
            <person name="Myers G.L."/>
            <person name="Richardson P."/>
            <person name="Tapia R."/>
            <person name="Thayer N."/>
            <person name="Thompson L.S."/>
            <person name="Brettin T.S."/>
            <person name="Henrissat B."/>
            <person name="Wilson D.B."/>
            <person name="McBride M.J."/>
        </authorList>
    </citation>
    <scope>NUCLEOTIDE SEQUENCE [LARGE SCALE GENOMIC DNA]</scope>
    <source>
        <strain evidence="2">ATCC 33406 / DSM 1761 / CIP 103989 / NBRC 15051 / NCIMB 9469 / D465</strain>
    </source>
</reference>
<evidence type="ECO:0000313" key="1">
    <source>
        <dbReference type="EMBL" id="ABG59123.1"/>
    </source>
</evidence>
<organism evidence="1 2">
    <name type="scientific">Cytophaga hutchinsonii (strain ATCC 33406 / DSM 1761 / CIP 103989 / NBRC 15051 / NCIMB 9469 / D465)</name>
    <dbReference type="NCBI Taxonomy" id="269798"/>
    <lineage>
        <taxon>Bacteria</taxon>
        <taxon>Pseudomonadati</taxon>
        <taxon>Bacteroidota</taxon>
        <taxon>Cytophagia</taxon>
        <taxon>Cytophagales</taxon>
        <taxon>Cytophagaceae</taxon>
        <taxon>Cytophaga</taxon>
    </lineage>
</organism>
<accession>A0A6N4SS64</accession>
<dbReference type="Proteomes" id="UP000001822">
    <property type="component" value="Chromosome"/>
</dbReference>
<sequence length="154" mass="16921">MFNQSNIQMKNVLVLVTVLWIFSCSTDTIKGGINKAGNVAGQTAGEFIEGAAKGVEKAFDVKVTLPENLKKHGVEFGKTYVTSDSIGTDNLLMVYVIFNKPYTDTLVAKVFDDNQLEMGRVSAVVSGFQNEAKFVAFHFDKRTNIDSKNTLTVE</sequence>
<evidence type="ECO:0000313" key="2">
    <source>
        <dbReference type="Proteomes" id="UP000001822"/>
    </source>
</evidence>